<evidence type="ECO:0000256" key="6">
    <source>
        <dbReference type="ARBA" id="ARBA00023136"/>
    </source>
</evidence>
<feature type="domain" description="ABC transmembrane type-1" evidence="8">
    <location>
        <begin position="85"/>
        <end position="276"/>
    </location>
</feature>
<dbReference type="PANTHER" id="PTHR43744:SF12">
    <property type="entry name" value="ABC TRANSPORTER PERMEASE PROTEIN MG189-RELATED"/>
    <property type="match status" value="1"/>
</dbReference>
<dbReference type="GO" id="GO:0005886">
    <property type="term" value="C:plasma membrane"/>
    <property type="evidence" value="ECO:0007669"/>
    <property type="project" value="UniProtKB-SubCell"/>
</dbReference>
<dbReference type="InterPro" id="IPR035906">
    <property type="entry name" value="MetI-like_sf"/>
</dbReference>
<dbReference type="InterPro" id="IPR000515">
    <property type="entry name" value="MetI-like"/>
</dbReference>
<keyword evidence="4 7" id="KW-0812">Transmembrane</keyword>
<evidence type="ECO:0000313" key="9">
    <source>
        <dbReference type="EMBL" id="CAB5108705.1"/>
    </source>
</evidence>
<evidence type="ECO:0000256" key="4">
    <source>
        <dbReference type="ARBA" id="ARBA00022692"/>
    </source>
</evidence>
<dbReference type="Gene3D" id="1.10.3720.10">
    <property type="entry name" value="MetI-like"/>
    <property type="match status" value="1"/>
</dbReference>
<evidence type="ECO:0000256" key="3">
    <source>
        <dbReference type="ARBA" id="ARBA00022475"/>
    </source>
</evidence>
<comment type="subcellular location">
    <subcellularLocation>
        <location evidence="1">Cell membrane</location>
        <topology evidence="1">Multi-pass membrane protein</topology>
    </subcellularLocation>
</comment>
<evidence type="ECO:0000256" key="5">
    <source>
        <dbReference type="ARBA" id="ARBA00022989"/>
    </source>
</evidence>
<feature type="transmembrane region" description="Helical" evidence="7">
    <location>
        <begin position="120"/>
        <end position="142"/>
    </location>
</feature>
<evidence type="ECO:0000256" key="7">
    <source>
        <dbReference type="SAM" id="Phobius"/>
    </source>
</evidence>
<feature type="transmembrane region" description="Helical" evidence="7">
    <location>
        <begin position="257"/>
        <end position="276"/>
    </location>
</feature>
<sequence>MSLLKSRSAAKTSKAYTFRRPKLSVLSWIVAFLWLLVALVPYIFMIGFGFKGQNELFSSPAWKPPAKWDPVNFLLVLQGTYFRALLNSVIVVVVSMIIVVLVASSASFAFARLRFRGNAIIFSAVVAGLIVPQHTTLIPIYILTNKFHVYDSLAALIGPYVAFAIPITIFILTQFMREIPKDFFEAAIVDGASHARVFFKVYLPLARTALVTVVIFNSVALWNEFLFAYVLTSSSNKRTLPLTIFDYQGQYSSNTPAIMAALTLAAVPLFLAYFIFQEKLVNGVMAGAIKS</sequence>
<feature type="transmembrane region" description="Helical" evidence="7">
    <location>
        <begin position="209"/>
        <end position="231"/>
    </location>
</feature>
<feature type="transmembrane region" description="Helical" evidence="7">
    <location>
        <begin position="84"/>
        <end position="108"/>
    </location>
</feature>
<keyword evidence="5 7" id="KW-1133">Transmembrane helix</keyword>
<name>A0A6J7VP12_9ZZZZ</name>
<protein>
    <submittedName>
        <fullName evidence="9">Unannotated protein</fullName>
    </submittedName>
</protein>
<evidence type="ECO:0000256" key="2">
    <source>
        <dbReference type="ARBA" id="ARBA00022448"/>
    </source>
</evidence>
<keyword evidence="2" id="KW-0813">Transport</keyword>
<dbReference type="SUPFAM" id="SSF161098">
    <property type="entry name" value="MetI-like"/>
    <property type="match status" value="1"/>
</dbReference>
<dbReference type="PROSITE" id="PS50928">
    <property type="entry name" value="ABC_TM1"/>
    <property type="match status" value="1"/>
</dbReference>
<dbReference type="EMBL" id="CAFBRW010000004">
    <property type="protein sequence ID" value="CAB5108705.1"/>
    <property type="molecule type" value="Genomic_DNA"/>
</dbReference>
<feature type="transmembrane region" description="Helical" evidence="7">
    <location>
        <begin position="154"/>
        <end position="173"/>
    </location>
</feature>
<organism evidence="9">
    <name type="scientific">freshwater metagenome</name>
    <dbReference type="NCBI Taxonomy" id="449393"/>
    <lineage>
        <taxon>unclassified sequences</taxon>
        <taxon>metagenomes</taxon>
        <taxon>ecological metagenomes</taxon>
    </lineage>
</organism>
<gene>
    <name evidence="9" type="ORF">UFOPK4424_00044</name>
</gene>
<dbReference type="PANTHER" id="PTHR43744">
    <property type="entry name" value="ABC TRANSPORTER PERMEASE PROTEIN MG189-RELATED-RELATED"/>
    <property type="match status" value="1"/>
</dbReference>
<dbReference type="Pfam" id="PF00528">
    <property type="entry name" value="BPD_transp_1"/>
    <property type="match status" value="1"/>
</dbReference>
<evidence type="ECO:0000256" key="1">
    <source>
        <dbReference type="ARBA" id="ARBA00004651"/>
    </source>
</evidence>
<proteinExistence type="predicted"/>
<accession>A0A6J7VP12</accession>
<dbReference type="CDD" id="cd06261">
    <property type="entry name" value="TM_PBP2"/>
    <property type="match status" value="1"/>
</dbReference>
<keyword evidence="6 7" id="KW-0472">Membrane</keyword>
<reference evidence="9" key="1">
    <citation type="submission" date="2020-05" db="EMBL/GenBank/DDBJ databases">
        <authorList>
            <person name="Chiriac C."/>
            <person name="Salcher M."/>
            <person name="Ghai R."/>
            <person name="Kavagutti S V."/>
        </authorList>
    </citation>
    <scope>NUCLEOTIDE SEQUENCE</scope>
</reference>
<dbReference type="GO" id="GO:0055085">
    <property type="term" value="P:transmembrane transport"/>
    <property type="evidence" value="ECO:0007669"/>
    <property type="project" value="InterPro"/>
</dbReference>
<dbReference type="AlphaFoldDB" id="A0A6J7VP12"/>
<feature type="transmembrane region" description="Helical" evidence="7">
    <location>
        <begin position="25"/>
        <end position="50"/>
    </location>
</feature>
<evidence type="ECO:0000259" key="8">
    <source>
        <dbReference type="PROSITE" id="PS50928"/>
    </source>
</evidence>
<keyword evidence="3" id="KW-1003">Cell membrane</keyword>